<gene>
    <name evidence="1" type="ORF">DA075_13750</name>
</gene>
<evidence type="ECO:0000313" key="2">
    <source>
        <dbReference type="Proteomes" id="UP000244755"/>
    </source>
</evidence>
<organism evidence="1 2">
    <name type="scientific">Methylobacterium currus</name>
    <dbReference type="NCBI Taxonomy" id="2051553"/>
    <lineage>
        <taxon>Bacteria</taxon>
        <taxon>Pseudomonadati</taxon>
        <taxon>Pseudomonadota</taxon>
        <taxon>Alphaproteobacteria</taxon>
        <taxon>Hyphomicrobiales</taxon>
        <taxon>Methylobacteriaceae</taxon>
        <taxon>Methylobacterium</taxon>
    </lineage>
</organism>
<dbReference type="OrthoDB" id="8020294at2"/>
<name>A0A2R4WJY1_9HYPH</name>
<evidence type="ECO:0000313" key="1">
    <source>
        <dbReference type="EMBL" id="AWB21854.1"/>
    </source>
</evidence>
<reference evidence="1 2" key="1">
    <citation type="submission" date="2018-04" db="EMBL/GenBank/DDBJ databases">
        <title>Methylobacterium sp. PR1016A genome.</title>
        <authorList>
            <person name="Park W."/>
        </authorList>
    </citation>
    <scope>NUCLEOTIDE SEQUENCE [LARGE SCALE GENOMIC DNA]</scope>
    <source>
        <strain evidence="1 2">PR1016A</strain>
    </source>
</reference>
<sequence>MTDWIDFSRWPDCPSLTRPGHVFEVENAQGQVLITPCEATLPVPWDWQSGPVRFRLVPVPPAKPSNPIPAPAVPGRR</sequence>
<dbReference type="KEGG" id="mee:DA075_13750"/>
<keyword evidence="2" id="KW-1185">Reference proteome</keyword>
<dbReference type="AlphaFoldDB" id="A0A2R4WJY1"/>
<dbReference type="EMBL" id="CP028843">
    <property type="protein sequence ID" value="AWB21854.1"/>
    <property type="molecule type" value="Genomic_DNA"/>
</dbReference>
<dbReference type="RefSeq" id="WP_099953723.1">
    <property type="nucleotide sequence ID" value="NZ_CP028843.1"/>
</dbReference>
<accession>A0A2R4WJY1</accession>
<proteinExistence type="predicted"/>
<dbReference type="Proteomes" id="UP000244755">
    <property type="component" value="Chromosome 1"/>
</dbReference>
<protein>
    <submittedName>
        <fullName evidence="1">Uncharacterized protein</fullName>
    </submittedName>
</protein>